<accession>A0AA40HDM0</accession>
<dbReference type="EMBL" id="JAULJE010000022">
    <property type="protein sequence ID" value="KAK1329239.1"/>
    <property type="molecule type" value="Genomic_DNA"/>
</dbReference>
<feature type="region of interest" description="Disordered" evidence="1">
    <location>
        <begin position="339"/>
        <end position="447"/>
    </location>
</feature>
<feature type="compositionally biased region" description="Low complexity" evidence="1">
    <location>
        <begin position="339"/>
        <end position="350"/>
    </location>
</feature>
<feature type="compositionally biased region" description="Low complexity" evidence="1">
    <location>
        <begin position="232"/>
        <end position="243"/>
    </location>
</feature>
<evidence type="ECO:0000313" key="3">
    <source>
        <dbReference type="Proteomes" id="UP001177744"/>
    </source>
</evidence>
<feature type="compositionally biased region" description="Basic and acidic residues" evidence="1">
    <location>
        <begin position="408"/>
        <end position="420"/>
    </location>
</feature>
<dbReference type="Proteomes" id="UP001177744">
    <property type="component" value="Unassembled WGS sequence"/>
</dbReference>
<feature type="compositionally biased region" description="Basic residues" evidence="1">
    <location>
        <begin position="265"/>
        <end position="290"/>
    </location>
</feature>
<organism evidence="2 3">
    <name type="scientific">Cnephaeus nilssonii</name>
    <name type="common">Northern bat</name>
    <name type="synonym">Eptesicus nilssonii</name>
    <dbReference type="NCBI Taxonomy" id="3371016"/>
    <lineage>
        <taxon>Eukaryota</taxon>
        <taxon>Metazoa</taxon>
        <taxon>Chordata</taxon>
        <taxon>Craniata</taxon>
        <taxon>Vertebrata</taxon>
        <taxon>Euteleostomi</taxon>
        <taxon>Mammalia</taxon>
        <taxon>Eutheria</taxon>
        <taxon>Laurasiatheria</taxon>
        <taxon>Chiroptera</taxon>
        <taxon>Yangochiroptera</taxon>
        <taxon>Vespertilionidae</taxon>
        <taxon>Cnephaeus</taxon>
    </lineage>
</organism>
<proteinExistence type="predicted"/>
<feature type="region of interest" description="Disordered" evidence="1">
    <location>
        <begin position="113"/>
        <end position="136"/>
    </location>
</feature>
<feature type="region of interest" description="Disordered" evidence="1">
    <location>
        <begin position="195"/>
        <end position="310"/>
    </location>
</feature>
<feature type="region of interest" description="Disordered" evidence="1">
    <location>
        <begin position="156"/>
        <end position="175"/>
    </location>
</feature>
<gene>
    <name evidence="2" type="ORF">QTO34_011419</name>
</gene>
<evidence type="ECO:0000256" key="1">
    <source>
        <dbReference type="SAM" id="MobiDB-lite"/>
    </source>
</evidence>
<sequence length="447" mass="48189">MTSCKQAVFDCNHLGEGLVFSKSGSPQVREATWRSGEGDTLSHLCCCHCWQRKPRLALGGWAAATQGLPAPQAGRGAEGIGGLRRQAPATPAGLRGLGTAIFEGSQIARERFSDDAPQNQAPSSLVPDASPENHSCQGVERNMAGISDVALAVGVSGGAAGPKESGTMRGRKRDRELETSISRLLHIPYWGFARNQVPGRRRGPRPGGRADAAQEQRTGGDNPFLAAAAHCSRPSPGRPASSPGRRRRRSPRWSEQQLLSAPSPRGRRHRRGSHRHRRRRRRRCHRRFRLCPRPPGPGRRHRQCACGPPPAAAEAARAAGAILLVGLLFFLLLLLLRPSSSPSSSSGSRARPGDWAGTRARPHLPGRGQRRAGPEEGVVDGGRGQRRRGGRGWVALSHCPPTPDGEAGDAHRPEPERDAPEPENWSQVHPARPPAPPRPASRWPDSD</sequence>
<comment type="caution">
    <text evidence="2">The sequence shown here is derived from an EMBL/GenBank/DDBJ whole genome shotgun (WGS) entry which is preliminary data.</text>
</comment>
<feature type="non-terminal residue" evidence="2">
    <location>
        <position position="447"/>
    </location>
</feature>
<protein>
    <submittedName>
        <fullName evidence="2">Uncharacterized protein</fullName>
    </submittedName>
</protein>
<reference evidence="2" key="1">
    <citation type="submission" date="2023-06" db="EMBL/GenBank/DDBJ databases">
        <title>Reference genome for the Northern bat (Eptesicus nilssonii), a most northern bat species.</title>
        <authorList>
            <person name="Laine V.N."/>
            <person name="Pulliainen A.T."/>
            <person name="Lilley T.M."/>
        </authorList>
    </citation>
    <scope>NUCLEOTIDE SEQUENCE</scope>
    <source>
        <strain evidence="2">BLF_Eptnil</strain>
        <tissue evidence="2">Kidney</tissue>
    </source>
</reference>
<feature type="compositionally biased region" description="Basic residues" evidence="1">
    <location>
        <begin position="360"/>
        <end position="370"/>
    </location>
</feature>
<name>A0AA40HDM0_CNENI</name>
<evidence type="ECO:0000313" key="2">
    <source>
        <dbReference type="EMBL" id="KAK1329239.1"/>
    </source>
</evidence>
<keyword evidence="3" id="KW-1185">Reference proteome</keyword>
<dbReference type="AlphaFoldDB" id="A0AA40HDM0"/>